<dbReference type="Proteomes" id="UP000315060">
    <property type="component" value="Unassembled WGS sequence"/>
</dbReference>
<dbReference type="GO" id="GO:0009252">
    <property type="term" value="P:peptidoglycan biosynthetic process"/>
    <property type="evidence" value="ECO:0007669"/>
    <property type="project" value="UniProtKB-KW"/>
</dbReference>
<evidence type="ECO:0000313" key="11">
    <source>
        <dbReference type="EMBL" id="TVX63141.1"/>
    </source>
</evidence>
<dbReference type="SUPFAM" id="SSF56601">
    <property type="entry name" value="beta-lactamase/transpeptidase-like"/>
    <property type="match status" value="1"/>
</dbReference>
<gene>
    <name evidence="11" type="ORF">AZJ28_13130</name>
</gene>
<dbReference type="GO" id="GO:0008360">
    <property type="term" value="P:regulation of cell shape"/>
    <property type="evidence" value="ECO:0007669"/>
    <property type="project" value="UniProtKB-KW"/>
</dbReference>
<sequence>YKITTTINKNIHAAMQNAVATYGYLLDDSTGQPEVGNVLMDNQTGAILGFVGGRNYQKNQNNHAIDTKRSPASTTKPILAYSIAIDQGLMGSASILSNYPTNFSNGNPIMYVNSPGTGMMTLGEALNYSWNIPAYWTYRTLREKGVDVKGYMEKMGYEIPEYGIESLPMGGGIDVTVAQHT</sequence>
<evidence type="ECO:0000259" key="10">
    <source>
        <dbReference type="Pfam" id="PF00905"/>
    </source>
</evidence>
<dbReference type="GO" id="GO:0030288">
    <property type="term" value="C:outer membrane-bounded periplasmic space"/>
    <property type="evidence" value="ECO:0007669"/>
    <property type="project" value="TreeGrafter"/>
</dbReference>
<reference evidence="11 12" key="1">
    <citation type="submission" date="2019-07" db="EMBL/GenBank/DDBJ databases">
        <authorList>
            <person name="Mohale T."/>
        </authorList>
    </citation>
    <scope>NUCLEOTIDE SEQUENCE [LARGE SCALE GENOMIC DNA]</scope>
    <source>
        <strain evidence="11 12">NTPn 59</strain>
    </source>
</reference>
<dbReference type="PANTHER" id="PTHR32282">
    <property type="entry name" value="BINDING PROTEIN TRANSPEPTIDASE, PUTATIVE-RELATED"/>
    <property type="match status" value="1"/>
</dbReference>
<feature type="non-terminal residue" evidence="11">
    <location>
        <position position="181"/>
    </location>
</feature>
<dbReference type="GO" id="GO:0008955">
    <property type="term" value="F:peptidoglycan glycosyltransferase activity"/>
    <property type="evidence" value="ECO:0007669"/>
    <property type="project" value="TreeGrafter"/>
</dbReference>
<accession>A0A559GJD4</accession>
<keyword evidence="8" id="KW-0472">Membrane</keyword>
<comment type="caution">
    <text evidence="11">The sequence shown here is derived from an EMBL/GenBank/DDBJ whole genome shotgun (WGS) entry which is preliminary data.</text>
</comment>
<dbReference type="GO" id="GO:0008658">
    <property type="term" value="F:penicillin binding"/>
    <property type="evidence" value="ECO:0007669"/>
    <property type="project" value="InterPro"/>
</dbReference>
<evidence type="ECO:0000256" key="6">
    <source>
        <dbReference type="ARBA" id="ARBA00022984"/>
    </source>
</evidence>
<evidence type="ECO:0000256" key="7">
    <source>
        <dbReference type="ARBA" id="ARBA00022989"/>
    </source>
</evidence>
<keyword evidence="3" id="KW-0808">Transferase</keyword>
<keyword evidence="7" id="KW-1133">Transmembrane helix</keyword>
<feature type="non-terminal residue" evidence="11">
    <location>
        <position position="1"/>
    </location>
</feature>
<dbReference type="InterPro" id="IPR001460">
    <property type="entry name" value="PCN-bd_Tpept"/>
</dbReference>
<keyword evidence="5" id="KW-0133">Cell shape</keyword>
<evidence type="ECO:0000256" key="9">
    <source>
        <dbReference type="ARBA" id="ARBA00023316"/>
    </source>
</evidence>
<keyword evidence="6" id="KW-0573">Peptidoglycan synthesis</keyword>
<evidence type="ECO:0000256" key="4">
    <source>
        <dbReference type="ARBA" id="ARBA00022692"/>
    </source>
</evidence>
<evidence type="ECO:0000256" key="2">
    <source>
        <dbReference type="ARBA" id="ARBA00022676"/>
    </source>
</evidence>
<dbReference type="PANTHER" id="PTHR32282:SF32">
    <property type="entry name" value="PENICILLIN-BINDING PROTEIN 2A"/>
    <property type="match status" value="1"/>
</dbReference>
<protein>
    <submittedName>
        <fullName evidence="11">Penicillin-binding protein</fullName>
    </submittedName>
</protein>
<feature type="domain" description="Penicillin-binding protein transpeptidase" evidence="10">
    <location>
        <begin position="38"/>
        <end position="159"/>
    </location>
</feature>
<evidence type="ECO:0000256" key="5">
    <source>
        <dbReference type="ARBA" id="ARBA00022960"/>
    </source>
</evidence>
<dbReference type="InterPro" id="IPR012338">
    <property type="entry name" value="Beta-lactam/transpept-like"/>
</dbReference>
<evidence type="ECO:0000313" key="12">
    <source>
        <dbReference type="Proteomes" id="UP000315060"/>
    </source>
</evidence>
<keyword evidence="2" id="KW-0328">Glycosyltransferase</keyword>
<dbReference type="GO" id="GO:0071555">
    <property type="term" value="P:cell wall organization"/>
    <property type="evidence" value="ECO:0007669"/>
    <property type="project" value="UniProtKB-KW"/>
</dbReference>
<dbReference type="AlphaFoldDB" id="A0A559GJD4"/>
<keyword evidence="1" id="KW-1003">Cell membrane</keyword>
<organism evidence="11 12">
    <name type="scientific">Streptococcus pneumoniae</name>
    <dbReference type="NCBI Taxonomy" id="1313"/>
    <lineage>
        <taxon>Bacteria</taxon>
        <taxon>Bacillati</taxon>
        <taxon>Bacillota</taxon>
        <taxon>Bacilli</taxon>
        <taxon>Lactobacillales</taxon>
        <taxon>Streptococcaceae</taxon>
        <taxon>Streptococcus</taxon>
    </lineage>
</organism>
<name>A0A559GJD4_STREE</name>
<keyword evidence="4" id="KW-0812">Transmembrane</keyword>
<evidence type="ECO:0000256" key="3">
    <source>
        <dbReference type="ARBA" id="ARBA00022679"/>
    </source>
</evidence>
<dbReference type="Pfam" id="PF00905">
    <property type="entry name" value="Transpeptidase"/>
    <property type="match status" value="1"/>
</dbReference>
<evidence type="ECO:0000256" key="8">
    <source>
        <dbReference type="ARBA" id="ARBA00023136"/>
    </source>
</evidence>
<dbReference type="InterPro" id="IPR050396">
    <property type="entry name" value="Glycosyltr_51/Transpeptidase"/>
</dbReference>
<keyword evidence="9" id="KW-0961">Cell wall biogenesis/degradation</keyword>
<evidence type="ECO:0000256" key="1">
    <source>
        <dbReference type="ARBA" id="ARBA00022475"/>
    </source>
</evidence>
<dbReference type="Gene3D" id="3.40.710.10">
    <property type="entry name" value="DD-peptidase/beta-lactamase superfamily"/>
    <property type="match status" value="1"/>
</dbReference>
<proteinExistence type="predicted"/>
<dbReference type="EMBL" id="VMYC01000481">
    <property type="protein sequence ID" value="TVX63141.1"/>
    <property type="molecule type" value="Genomic_DNA"/>
</dbReference>